<dbReference type="EMBL" id="JMCB01000020">
    <property type="protein sequence ID" value="KFE62642.1"/>
    <property type="molecule type" value="Genomic_DNA"/>
</dbReference>
<organism evidence="3 4">
    <name type="scientific">Hyalangium minutum</name>
    <dbReference type="NCBI Taxonomy" id="394096"/>
    <lineage>
        <taxon>Bacteria</taxon>
        <taxon>Pseudomonadati</taxon>
        <taxon>Myxococcota</taxon>
        <taxon>Myxococcia</taxon>
        <taxon>Myxococcales</taxon>
        <taxon>Cystobacterineae</taxon>
        <taxon>Archangiaceae</taxon>
        <taxon>Hyalangium</taxon>
    </lineage>
</organism>
<gene>
    <name evidence="3" type="ORF">DB31_3756</name>
</gene>
<evidence type="ECO:0008006" key="5">
    <source>
        <dbReference type="Google" id="ProtNLM"/>
    </source>
</evidence>
<sequence length="338" mass="36306">MKKVKSSMAVPLAAVLALVMLGARPASAQQASSGDERPWARGVPPDQQKKALELFRAGNTLLKESVFVKAAEKYREALALWDHPAIHYNLALALLNLDQPLEVHEHLVAALKYGVAPLDTEKMEHARTYKALVEKQLAQVEITCEETGATVSLDGKVLFTAPGRYEGLVRPGAHTFVAAKEGQAPTNLSRTLPAGEKTTLALKLYTAEDLTRYQRRWAAWRPWAVVGAGAAVALAGGALHMQAKGSYEDFDTRIAECGGCVPTPDVTDMRTRGDSQQQLAFGAYAVGGAAVVTGAILLYINRPQAYRISVDEADSPQGVSITPVVSGREGGLLATFRF</sequence>
<reference evidence="3 4" key="1">
    <citation type="submission" date="2014-04" db="EMBL/GenBank/DDBJ databases">
        <title>Genome assembly of Hyalangium minutum DSM 14724.</title>
        <authorList>
            <person name="Sharma G."/>
            <person name="Subramanian S."/>
        </authorList>
    </citation>
    <scope>NUCLEOTIDE SEQUENCE [LARGE SCALE GENOMIC DNA]</scope>
    <source>
        <strain evidence="3 4">DSM 14724</strain>
    </source>
</reference>
<dbReference type="Proteomes" id="UP000028725">
    <property type="component" value="Unassembled WGS sequence"/>
</dbReference>
<feature type="signal peptide" evidence="2">
    <location>
        <begin position="1"/>
        <end position="28"/>
    </location>
</feature>
<keyword evidence="2" id="KW-0732">Signal</keyword>
<dbReference type="SUPFAM" id="SSF48452">
    <property type="entry name" value="TPR-like"/>
    <property type="match status" value="1"/>
</dbReference>
<evidence type="ECO:0000256" key="2">
    <source>
        <dbReference type="SAM" id="SignalP"/>
    </source>
</evidence>
<comment type="caution">
    <text evidence="3">The sequence shown here is derived from an EMBL/GenBank/DDBJ whole genome shotgun (WGS) entry which is preliminary data.</text>
</comment>
<keyword evidence="1" id="KW-1133">Transmembrane helix</keyword>
<dbReference type="InterPro" id="IPR011990">
    <property type="entry name" value="TPR-like_helical_dom_sf"/>
</dbReference>
<evidence type="ECO:0000313" key="4">
    <source>
        <dbReference type="Proteomes" id="UP000028725"/>
    </source>
</evidence>
<dbReference type="STRING" id="394096.DB31_3756"/>
<keyword evidence="4" id="KW-1185">Reference proteome</keyword>
<protein>
    <recommendedName>
        <fullName evidence="5">PEGA domain-containing protein</fullName>
    </recommendedName>
</protein>
<accession>A0A085W4M9</accession>
<evidence type="ECO:0000313" key="3">
    <source>
        <dbReference type="EMBL" id="KFE62642.1"/>
    </source>
</evidence>
<feature type="chain" id="PRO_5001799223" description="PEGA domain-containing protein" evidence="2">
    <location>
        <begin position="29"/>
        <end position="338"/>
    </location>
</feature>
<proteinExistence type="predicted"/>
<dbReference type="Gene3D" id="1.25.40.10">
    <property type="entry name" value="Tetratricopeptide repeat domain"/>
    <property type="match status" value="1"/>
</dbReference>
<name>A0A085W4M9_9BACT</name>
<keyword evidence="1" id="KW-0472">Membrane</keyword>
<dbReference type="AlphaFoldDB" id="A0A085W4M9"/>
<feature type="transmembrane region" description="Helical" evidence="1">
    <location>
        <begin position="279"/>
        <end position="300"/>
    </location>
</feature>
<evidence type="ECO:0000256" key="1">
    <source>
        <dbReference type="SAM" id="Phobius"/>
    </source>
</evidence>
<keyword evidence="1" id="KW-0812">Transmembrane</keyword>